<name>A0ABZ2XYF2_9RHOB</name>
<gene>
    <name evidence="1" type="ORF">QEZ52_10415</name>
</gene>
<dbReference type="Proteomes" id="UP001623232">
    <property type="component" value="Chromosome"/>
</dbReference>
<evidence type="ECO:0000313" key="2">
    <source>
        <dbReference type="Proteomes" id="UP001623232"/>
    </source>
</evidence>
<dbReference type="RefSeq" id="WP_406650239.1">
    <property type="nucleotide sequence ID" value="NZ_CP123584.1"/>
</dbReference>
<dbReference type="EMBL" id="CP123584">
    <property type="protein sequence ID" value="WZK90933.1"/>
    <property type="molecule type" value="Genomic_DNA"/>
</dbReference>
<dbReference type="PROSITE" id="PS51257">
    <property type="entry name" value="PROKAR_LIPOPROTEIN"/>
    <property type="match status" value="1"/>
</dbReference>
<accession>A0ABZ2XYF2</accession>
<evidence type="ECO:0000313" key="1">
    <source>
        <dbReference type="EMBL" id="WZK90933.1"/>
    </source>
</evidence>
<reference evidence="1 2" key="1">
    <citation type="submission" date="2023-04" db="EMBL/GenBank/DDBJ databases">
        <title>Complete genome sequence of Alisedimentitalea scapharcae.</title>
        <authorList>
            <person name="Rong J.-C."/>
            <person name="Yi M.-L."/>
            <person name="Zhao Q."/>
        </authorList>
    </citation>
    <scope>NUCLEOTIDE SEQUENCE [LARGE SCALE GENOMIC DNA]</scope>
    <source>
        <strain evidence="1 2">KCTC 42119</strain>
    </source>
</reference>
<protein>
    <submittedName>
        <fullName evidence="1">DUF2927 domain-containing protein</fullName>
    </submittedName>
</protein>
<keyword evidence="2" id="KW-1185">Reference proteome</keyword>
<dbReference type="Pfam" id="PF11150">
    <property type="entry name" value="DUF2927"/>
    <property type="match status" value="1"/>
</dbReference>
<sequence length="457" mass="50468">MIRSLLLASSVFALVAACDTVPFEDPPSRAQIAESSLPPMKAFSVAHPSAPARSNGNIAADFLDLHFQLESGRELPVFTRFETPISVRVTGAPPSNLRHDLTRLLARFRTEAGIDIRQVQGSDANITIEAVDRSEIRRALPQAACFVVPNASSLSEYRRNRHSPKTNWALLRDRSRLGVFIPRDASPQEIRDCLHEELAQAIGPLNDLYRLPDSVFNDDNVHTVLTGFDMLILRATYAPELRTGMTKGQVAAQLPRILARLNPQGVGLPTRPVAVTPRSWVENVQAALGPGSKPEQRRQAAHAAAATAQQMGWRDHRRAFSHYILGRMTQGHDPDLAQRHYHSAMQFLENSPDTQLHRAYVSTQIAAYQITKGNGDGALANIRPYLPVAAQSENAALLSTLMMLQAEALELINRPDQARIVRLDSLGWARYGFGSDWAVRAKMQEISALNPQQKTGI</sequence>
<organism evidence="1 2">
    <name type="scientific">Aliisedimentitalea scapharcae</name>
    <dbReference type="NCBI Taxonomy" id="1524259"/>
    <lineage>
        <taxon>Bacteria</taxon>
        <taxon>Pseudomonadati</taxon>
        <taxon>Pseudomonadota</taxon>
        <taxon>Alphaproteobacteria</taxon>
        <taxon>Rhodobacterales</taxon>
        <taxon>Roseobacteraceae</taxon>
        <taxon>Aliisedimentitalea</taxon>
    </lineage>
</organism>
<proteinExistence type="predicted"/>
<dbReference type="InterPro" id="IPR021323">
    <property type="entry name" value="DUF2927"/>
</dbReference>